<dbReference type="Pfam" id="PF00651">
    <property type="entry name" value="BTB"/>
    <property type="match status" value="1"/>
</dbReference>
<name>A0AAJ0C3U8_9PEZI</name>
<organism evidence="3 4">
    <name type="scientific">Phialemonium atrogriseum</name>
    <dbReference type="NCBI Taxonomy" id="1093897"/>
    <lineage>
        <taxon>Eukaryota</taxon>
        <taxon>Fungi</taxon>
        <taxon>Dikarya</taxon>
        <taxon>Ascomycota</taxon>
        <taxon>Pezizomycotina</taxon>
        <taxon>Sordariomycetes</taxon>
        <taxon>Sordariomycetidae</taxon>
        <taxon>Cephalothecales</taxon>
        <taxon>Cephalothecaceae</taxon>
        <taxon>Phialemonium</taxon>
    </lineage>
</organism>
<feature type="compositionally biased region" description="Basic residues" evidence="1">
    <location>
        <begin position="272"/>
        <end position="285"/>
    </location>
</feature>
<protein>
    <recommendedName>
        <fullName evidence="2">BTB domain-containing protein</fullName>
    </recommendedName>
</protein>
<feature type="compositionally biased region" description="Pro residues" evidence="1">
    <location>
        <begin position="314"/>
        <end position="325"/>
    </location>
</feature>
<feature type="compositionally biased region" description="Low complexity" evidence="1">
    <location>
        <begin position="175"/>
        <end position="199"/>
    </location>
</feature>
<dbReference type="PANTHER" id="PTHR47843:SF6">
    <property type="entry name" value="BTB DOMAIN-CONTAINING PROTEIN"/>
    <property type="match status" value="1"/>
</dbReference>
<accession>A0AAJ0C3U8</accession>
<dbReference type="AlphaFoldDB" id="A0AAJ0C3U8"/>
<evidence type="ECO:0000313" key="3">
    <source>
        <dbReference type="EMBL" id="KAK1769655.1"/>
    </source>
</evidence>
<dbReference type="Gene3D" id="3.30.710.10">
    <property type="entry name" value="Potassium Channel Kv1.1, Chain A"/>
    <property type="match status" value="1"/>
</dbReference>
<feature type="compositionally biased region" description="Basic residues" evidence="1">
    <location>
        <begin position="200"/>
        <end position="211"/>
    </location>
</feature>
<dbReference type="InterPro" id="IPR000210">
    <property type="entry name" value="BTB/POZ_dom"/>
</dbReference>
<dbReference type="InterPro" id="IPR011333">
    <property type="entry name" value="SKP1/BTB/POZ_sf"/>
</dbReference>
<feature type="region of interest" description="Disordered" evidence="1">
    <location>
        <begin position="271"/>
        <end position="343"/>
    </location>
</feature>
<dbReference type="GeneID" id="85315439"/>
<feature type="compositionally biased region" description="Gly residues" evidence="1">
    <location>
        <begin position="10"/>
        <end position="23"/>
    </location>
</feature>
<gene>
    <name evidence="3" type="ORF">QBC33DRAFT_604771</name>
</gene>
<dbReference type="SUPFAM" id="SSF54695">
    <property type="entry name" value="POZ domain"/>
    <property type="match status" value="1"/>
</dbReference>
<dbReference type="RefSeq" id="XP_060285868.1">
    <property type="nucleotide sequence ID" value="XM_060432252.1"/>
</dbReference>
<feature type="region of interest" description="Disordered" evidence="1">
    <location>
        <begin position="162"/>
        <end position="224"/>
    </location>
</feature>
<dbReference type="CDD" id="cd18186">
    <property type="entry name" value="BTB_POZ_ZBTB_KLHL-like"/>
    <property type="match status" value="1"/>
</dbReference>
<evidence type="ECO:0000259" key="2">
    <source>
        <dbReference type="PROSITE" id="PS50097"/>
    </source>
</evidence>
<dbReference type="Proteomes" id="UP001244011">
    <property type="component" value="Unassembled WGS sequence"/>
</dbReference>
<sequence length="504" mass="55670">MSGSSSTDKAGGGAADGNGGGEGSSSNTGGRRRAVLETLDDVMREPSTTLPDVVVLDSIPDGLERREVLDPREDLWLSTSDGRYSSPIIPLRVGAPPHIETFYVHKHILTKSEYFKKALCGEFRESATQSIDLPEENPSIFHFLVAYLYEGRYDPIKPASSALSADVDKGKGKDPAASTDASSGSSDSEGSPDSDISAASRRRRARRRRREDRHWEHMRQKHPGMHRPNCGCPTCMTASGPPCWACAAPRAPPPQPITFHPPVVMLANGGVHPRHHHHHHHHQQHRGPPMPHPHPRNHRDRVAARPPRRRYYPGSPPRARTPPTPTAGGGTGTGWDPADPNGGGRIRGEDLRTWLLAYELNIDVYVLANKFLLEGFKREIARAAIDMLETAGSDAAVPEVLCLCGKLYSGLAESDPLLRMVFARVGFLQPLLWRRAPDDTNGFLVANPEIAALVLRETVARREEDISGRFLPSMERLWLPLPPPPPPDPRFPYQQHWLRAGPRW</sequence>
<dbReference type="PROSITE" id="PS50097">
    <property type="entry name" value="BTB"/>
    <property type="match status" value="1"/>
</dbReference>
<keyword evidence="4" id="KW-1185">Reference proteome</keyword>
<proteinExistence type="predicted"/>
<evidence type="ECO:0000313" key="4">
    <source>
        <dbReference type="Proteomes" id="UP001244011"/>
    </source>
</evidence>
<reference evidence="3" key="1">
    <citation type="submission" date="2023-06" db="EMBL/GenBank/DDBJ databases">
        <title>Genome-scale phylogeny and comparative genomics of the fungal order Sordariales.</title>
        <authorList>
            <consortium name="Lawrence Berkeley National Laboratory"/>
            <person name="Hensen N."/>
            <person name="Bonometti L."/>
            <person name="Westerberg I."/>
            <person name="Brannstrom I.O."/>
            <person name="Guillou S."/>
            <person name="Cros-Aarteil S."/>
            <person name="Calhoun S."/>
            <person name="Haridas S."/>
            <person name="Kuo A."/>
            <person name="Mondo S."/>
            <person name="Pangilinan J."/>
            <person name="Riley R."/>
            <person name="Labutti K."/>
            <person name="Andreopoulos B."/>
            <person name="Lipzen A."/>
            <person name="Chen C."/>
            <person name="Yanf M."/>
            <person name="Daum C."/>
            <person name="Ng V."/>
            <person name="Clum A."/>
            <person name="Steindorff A."/>
            <person name="Ohm R."/>
            <person name="Martin F."/>
            <person name="Silar P."/>
            <person name="Natvig D."/>
            <person name="Lalanne C."/>
            <person name="Gautier V."/>
            <person name="Ament-Velasquez S.L."/>
            <person name="Kruys A."/>
            <person name="Hutchinson M.I."/>
            <person name="Powell A.J."/>
            <person name="Barry K."/>
            <person name="Miller A.N."/>
            <person name="Grigoriev I.V."/>
            <person name="Debuchy R."/>
            <person name="Gladieux P."/>
            <person name="Thoren M.H."/>
            <person name="Johannesson H."/>
        </authorList>
    </citation>
    <scope>NUCLEOTIDE SEQUENCE</scope>
    <source>
        <strain evidence="3">8032-3</strain>
    </source>
</reference>
<comment type="caution">
    <text evidence="3">The sequence shown here is derived from an EMBL/GenBank/DDBJ whole genome shotgun (WGS) entry which is preliminary data.</text>
</comment>
<dbReference type="EMBL" id="MU839002">
    <property type="protein sequence ID" value="KAK1769655.1"/>
    <property type="molecule type" value="Genomic_DNA"/>
</dbReference>
<feature type="domain" description="BTB" evidence="2">
    <location>
        <begin position="89"/>
        <end position="157"/>
    </location>
</feature>
<dbReference type="PANTHER" id="PTHR47843">
    <property type="entry name" value="BTB DOMAIN-CONTAINING PROTEIN-RELATED"/>
    <property type="match status" value="1"/>
</dbReference>
<evidence type="ECO:0000256" key="1">
    <source>
        <dbReference type="SAM" id="MobiDB-lite"/>
    </source>
</evidence>
<feature type="region of interest" description="Disordered" evidence="1">
    <location>
        <begin position="1"/>
        <end position="33"/>
    </location>
</feature>